<evidence type="ECO:0000313" key="1">
    <source>
        <dbReference type="EMBL" id="AFV91045.1"/>
    </source>
</evidence>
<gene>
    <name evidence="1" type="ordered locus">PACID_32850</name>
</gene>
<protein>
    <submittedName>
        <fullName evidence="1">Uncharacterized protein</fullName>
    </submittedName>
</protein>
<dbReference type="STRING" id="1171373.PACID_32850"/>
<sequence length="43" mass="4761">MVIRVPTLFLTVHALCHSLSPLCRLPAVNPDEKSPPRLGCHQL</sequence>
<evidence type="ECO:0000313" key="2">
    <source>
        <dbReference type="Proteomes" id="UP000000214"/>
    </source>
</evidence>
<organism evidence="1 2">
    <name type="scientific">Acidipropionibacterium acidipropionici (strain ATCC 4875 / DSM 20272 / JCM 6432 / NBRC 12425 / NCIMB 8070 / 4)</name>
    <name type="common">Propionibacterium acidipropionici</name>
    <dbReference type="NCBI Taxonomy" id="1171373"/>
    <lineage>
        <taxon>Bacteria</taxon>
        <taxon>Bacillati</taxon>
        <taxon>Actinomycetota</taxon>
        <taxon>Actinomycetes</taxon>
        <taxon>Propionibacteriales</taxon>
        <taxon>Propionibacteriaceae</taxon>
        <taxon>Acidipropionibacterium</taxon>
    </lineage>
</organism>
<reference evidence="1 2" key="1">
    <citation type="journal article" date="2012" name="BMC Genomics">
        <title>The genome sequence of Propionibacterium acidipropionici provides insights into its biotechnological and industrial potential.</title>
        <authorList>
            <person name="Parizzi L.P."/>
            <person name="Grassi M.C."/>
            <person name="Llerena L.A."/>
            <person name="Carazzolle M.F."/>
            <person name="Queiroz V.L."/>
            <person name="Lunardi I."/>
            <person name="Zeidler A.F."/>
            <person name="Teixeira P.J."/>
            <person name="Mieczkowski P."/>
            <person name="Rincones J."/>
            <person name="Pereira G.A."/>
        </authorList>
    </citation>
    <scope>NUCLEOTIDE SEQUENCE [LARGE SCALE GENOMIC DNA]</scope>
    <source>
        <strain evidence="2">ATCC 4875 / DSM 20272 / JCM 6432 / NBRC 12425 / NCIMB 8070</strain>
    </source>
</reference>
<dbReference type="HOGENOM" id="CLU_3237998_0_0_11"/>
<accession>K7SP89</accession>
<dbReference type="EMBL" id="CP003493">
    <property type="protein sequence ID" value="AFV91045.1"/>
    <property type="molecule type" value="Genomic_DNA"/>
</dbReference>
<dbReference type="KEGG" id="pbo:PACID_32850"/>
<name>K7SP89_ACIA4</name>
<dbReference type="AlphaFoldDB" id="K7SP89"/>
<dbReference type="PATRIC" id="fig|1171373.8.peg.3230"/>
<proteinExistence type="predicted"/>
<dbReference type="Proteomes" id="UP000000214">
    <property type="component" value="Chromosome"/>
</dbReference>